<gene>
    <name evidence="4" type="ORF">MGLY_16460</name>
</gene>
<sequence>MKFKEEEKGLDVIGLVGSPRKKGNTDLLVDQVLAGVATAGLRVQKFYLNDLRIHPCQYCNYCRKHYSCRQEDDMALLYTAIEQCRGIVVGTPTFYGDITAQTKIFIDRCYRYVEVVRHPDGRNSFPSRLPDRRLGMMVGVTGSFGPETFNKQVEVIGLLFNDLNVGFADKVLYAGTDYRPVKENQAILTLAYAKGVEFGKRILNGIFA</sequence>
<proteinExistence type="predicted"/>
<dbReference type="Pfam" id="PF03358">
    <property type="entry name" value="FMN_red"/>
    <property type="match status" value="1"/>
</dbReference>
<dbReference type="SUPFAM" id="SSF52218">
    <property type="entry name" value="Flavoproteins"/>
    <property type="match status" value="1"/>
</dbReference>
<dbReference type="InterPro" id="IPR005025">
    <property type="entry name" value="FMN_Rdtase-like_dom"/>
</dbReference>
<dbReference type="AlphaFoldDB" id="A0A6I5ZQL2"/>
<evidence type="ECO:0000256" key="2">
    <source>
        <dbReference type="ARBA" id="ARBA00022643"/>
    </source>
</evidence>
<keyword evidence="2" id="KW-0288">FMN</keyword>
<evidence type="ECO:0000313" key="4">
    <source>
        <dbReference type="EMBL" id="QGP92274.1"/>
    </source>
</evidence>
<accession>A0A6I5ZQL2</accession>
<dbReference type="PANTHER" id="PTHR43278:SF2">
    <property type="entry name" value="IRON-SULFUR FLAVOPROTEIN"/>
    <property type="match status" value="1"/>
</dbReference>
<keyword evidence="1" id="KW-0285">Flavoprotein</keyword>
<name>A0A6I5ZQL2_9FIRM</name>
<dbReference type="InterPro" id="IPR029039">
    <property type="entry name" value="Flavoprotein-like_sf"/>
</dbReference>
<evidence type="ECO:0000259" key="3">
    <source>
        <dbReference type="Pfam" id="PF03358"/>
    </source>
</evidence>
<protein>
    <submittedName>
        <fullName evidence="4">NADPH-dependent FMN reductase</fullName>
    </submittedName>
</protein>
<dbReference type="Gene3D" id="3.40.50.360">
    <property type="match status" value="1"/>
</dbReference>
<evidence type="ECO:0000313" key="5">
    <source>
        <dbReference type="Proteomes" id="UP000425916"/>
    </source>
</evidence>
<organism evidence="4 5">
    <name type="scientific">Neomoorella glycerini</name>
    <dbReference type="NCBI Taxonomy" id="55779"/>
    <lineage>
        <taxon>Bacteria</taxon>
        <taxon>Bacillati</taxon>
        <taxon>Bacillota</taxon>
        <taxon>Clostridia</taxon>
        <taxon>Neomoorellales</taxon>
        <taxon>Neomoorellaceae</taxon>
        <taxon>Neomoorella</taxon>
    </lineage>
</organism>
<dbReference type="Proteomes" id="UP000425916">
    <property type="component" value="Chromosome"/>
</dbReference>
<dbReference type="EMBL" id="CP046244">
    <property type="protein sequence ID" value="QGP92274.1"/>
    <property type="molecule type" value="Genomic_DNA"/>
</dbReference>
<evidence type="ECO:0000256" key="1">
    <source>
        <dbReference type="ARBA" id="ARBA00022630"/>
    </source>
</evidence>
<dbReference type="InterPro" id="IPR051796">
    <property type="entry name" value="ISF_SsuE-like"/>
</dbReference>
<keyword evidence="5" id="KW-1185">Reference proteome</keyword>
<dbReference type="PANTHER" id="PTHR43278">
    <property type="entry name" value="NAD(P)H-DEPENDENT FMN-CONTAINING OXIDOREDUCTASE YWQN-RELATED"/>
    <property type="match status" value="1"/>
</dbReference>
<feature type="domain" description="NADPH-dependent FMN reductase-like" evidence="3">
    <location>
        <begin position="12"/>
        <end position="120"/>
    </location>
</feature>
<reference evidence="4 5" key="1">
    <citation type="submission" date="2019-11" db="EMBL/GenBank/DDBJ databases">
        <title>Genome sequence of Moorella glycerini DSM11254.</title>
        <authorList>
            <person name="Poehlein A."/>
            <person name="Boeer T."/>
            <person name="Daniel R."/>
        </authorList>
    </citation>
    <scope>NUCLEOTIDE SEQUENCE [LARGE SCALE GENOMIC DNA]</scope>
    <source>
        <strain evidence="4 5">DSM 11254</strain>
    </source>
</reference>
<dbReference type="GO" id="GO:0016491">
    <property type="term" value="F:oxidoreductase activity"/>
    <property type="evidence" value="ECO:0007669"/>
    <property type="project" value="InterPro"/>
</dbReference>